<evidence type="ECO:0000313" key="1">
    <source>
        <dbReference type="EMBL" id="QHT85546.1"/>
    </source>
</evidence>
<sequence length="234" mass="27188">MRFLNETRRSELDCSVLTYTSEDKKNSFIKYDTNGNTMEIKEKEVISSTALVGVHYFKKTSYFLDTYEDIYKQNIRAENGEFYLSTICNAMISKYKVGGVPLLDNEHYYSTGTPNCYFDYLKKKSLSNIQLSNMSDMFNGWFIGNFEPSVFKTDQFEVGYLFHKKDEKWPVHYHEKLTEINVLIKGKMILNDILITENTIFTIHKNDIACPIFLEDCSVLCIKIPSVIGDKVII</sequence>
<dbReference type="InterPro" id="IPR029044">
    <property type="entry name" value="Nucleotide-diphossugar_trans"/>
</dbReference>
<organism evidence="1">
    <name type="scientific">viral metagenome</name>
    <dbReference type="NCBI Taxonomy" id="1070528"/>
    <lineage>
        <taxon>unclassified sequences</taxon>
        <taxon>metagenomes</taxon>
        <taxon>organismal metagenomes</taxon>
    </lineage>
</organism>
<evidence type="ECO:0008006" key="2">
    <source>
        <dbReference type="Google" id="ProtNLM"/>
    </source>
</evidence>
<dbReference type="AlphaFoldDB" id="A0A6C0HZH0"/>
<dbReference type="InterPro" id="IPR011051">
    <property type="entry name" value="RmlC_Cupin_sf"/>
</dbReference>
<reference evidence="1" key="1">
    <citation type="journal article" date="2020" name="Nature">
        <title>Giant virus diversity and host interactions through global metagenomics.</title>
        <authorList>
            <person name="Schulz F."/>
            <person name="Roux S."/>
            <person name="Paez-Espino D."/>
            <person name="Jungbluth S."/>
            <person name="Walsh D.A."/>
            <person name="Denef V.J."/>
            <person name="McMahon K.D."/>
            <person name="Konstantinidis K.T."/>
            <person name="Eloe-Fadrosh E.A."/>
            <person name="Kyrpides N.C."/>
            <person name="Woyke T."/>
        </authorList>
    </citation>
    <scope>NUCLEOTIDE SEQUENCE</scope>
    <source>
        <strain evidence="1">GVMAG-M-3300023184-17</strain>
    </source>
</reference>
<dbReference type="Gene3D" id="3.90.550.10">
    <property type="entry name" value="Spore Coat Polysaccharide Biosynthesis Protein SpsA, Chain A"/>
    <property type="match status" value="1"/>
</dbReference>
<proteinExistence type="predicted"/>
<dbReference type="EMBL" id="MN740042">
    <property type="protein sequence ID" value="QHT85546.1"/>
    <property type="molecule type" value="Genomic_DNA"/>
</dbReference>
<accession>A0A6C0HZH0</accession>
<protein>
    <recommendedName>
        <fullName evidence="2">Cupin domain-containing protein</fullName>
    </recommendedName>
</protein>
<dbReference type="SUPFAM" id="SSF53448">
    <property type="entry name" value="Nucleotide-diphospho-sugar transferases"/>
    <property type="match status" value="1"/>
</dbReference>
<name>A0A6C0HZH0_9ZZZZ</name>
<dbReference type="SUPFAM" id="SSF51182">
    <property type="entry name" value="RmlC-like cupins"/>
    <property type="match status" value="1"/>
</dbReference>